<protein>
    <submittedName>
        <fullName evidence="2">Uncharacterized protein</fullName>
    </submittedName>
</protein>
<gene>
    <name evidence="2" type="ORF">CCAM_LOCUS22657</name>
</gene>
<dbReference type="Proteomes" id="UP000595140">
    <property type="component" value="Unassembled WGS sequence"/>
</dbReference>
<proteinExistence type="predicted"/>
<name>A0A484LWH6_9ASTE</name>
<evidence type="ECO:0000256" key="1">
    <source>
        <dbReference type="SAM" id="MobiDB-lite"/>
    </source>
</evidence>
<dbReference type="AlphaFoldDB" id="A0A484LWH6"/>
<evidence type="ECO:0000313" key="3">
    <source>
        <dbReference type="Proteomes" id="UP000595140"/>
    </source>
</evidence>
<accession>A0A484LWH6</accession>
<dbReference type="EMBL" id="OOIL02002214">
    <property type="protein sequence ID" value="VFQ80881.1"/>
    <property type="molecule type" value="Genomic_DNA"/>
</dbReference>
<organism evidence="2 3">
    <name type="scientific">Cuscuta campestris</name>
    <dbReference type="NCBI Taxonomy" id="132261"/>
    <lineage>
        <taxon>Eukaryota</taxon>
        <taxon>Viridiplantae</taxon>
        <taxon>Streptophyta</taxon>
        <taxon>Embryophyta</taxon>
        <taxon>Tracheophyta</taxon>
        <taxon>Spermatophyta</taxon>
        <taxon>Magnoliopsida</taxon>
        <taxon>eudicotyledons</taxon>
        <taxon>Gunneridae</taxon>
        <taxon>Pentapetalae</taxon>
        <taxon>asterids</taxon>
        <taxon>lamiids</taxon>
        <taxon>Solanales</taxon>
        <taxon>Convolvulaceae</taxon>
        <taxon>Cuscuteae</taxon>
        <taxon>Cuscuta</taxon>
        <taxon>Cuscuta subgen. Grammica</taxon>
        <taxon>Cuscuta sect. Cleistogrammica</taxon>
    </lineage>
</organism>
<feature type="region of interest" description="Disordered" evidence="1">
    <location>
        <begin position="87"/>
        <end position="108"/>
    </location>
</feature>
<evidence type="ECO:0000313" key="2">
    <source>
        <dbReference type="EMBL" id="VFQ80881.1"/>
    </source>
</evidence>
<feature type="region of interest" description="Disordered" evidence="1">
    <location>
        <begin position="18"/>
        <end position="37"/>
    </location>
</feature>
<sequence>MGALSGLDIRNGGRIVGKERRNHQYRPGSLGQRWAIQGPPAPLPTSCLSFSPVSPWEKLAAERERKLLAAERKRQVLKIVLRSIKGLGDPGGYQELDGEVKRAQSPGT</sequence>
<reference evidence="2 3" key="1">
    <citation type="submission" date="2018-04" db="EMBL/GenBank/DDBJ databases">
        <authorList>
            <person name="Vogel A."/>
        </authorList>
    </citation>
    <scope>NUCLEOTIDE SEQUENCE [LARGE SCALE GENOMIC DNA]</scope>
</reference>
<keyword evidence="3" id="KW-1185">Reference proteome</keyword>